<evidence type="ECO:0000313" key="1">
    <source>
        <dbReference type="EMBL" id="PIC40105.1"/>
    </source>
</evidence>
<keyword evidence="2" id="KW-1185">Reference proteome</keyword>
<sequence>MEFKPIYMGKTVLEMIARLEEHEEYCRRSMNGFFTEIVRTANETYNRFEEMTEDQKLANYKKISNYAQHLLVPTPPAPNYRNMPNEELIEHYKMRKYYDDCVKEFYAREAAESKKSSMCNRVKTAINGLFESMKKRIGKKNF</sequence>
<protein>
    <submittedName>
        <fullName evidence="1">Uncharacterized protein</fullName>
    </submittedName>
</protein>
<proteinExistence type="predicted"/>
<gene>
    <name evidence="1" type="primary">Cnig_chr_III.g11567</name>
    <name evidence="1" type="ORF">B9Z55_011567</name>
</gene>
<dbReference type="EMBL" id="PDUG01000003">
    <property type="protein sequence ID" value="PIC40105.1"/>
    <property type="molecule type" value="Genomic_DNA"/>
</dbReference>
<evidence type="ECO:0000313" key="2">
    <source>
        <dbReference type="Proteomes" id="UP000230233"/>
    </source>
</evidence>
<name>A0A2G5UKK5_9PELO</name>
<comment type="caution">
    <text evidence="1">The sequence shown here is derived from an EMBL/GenBank/DDBJ whole genome shotgun (WGS) entry which is preliminary data.</text>
</comment>
<dbReference type="OrthoDB" id="5901285at2759"/>
<accession>A0A2G5UKK5</accession>
<reference evidence="2" key="1">
    <citation type="submission" date="2017-10" db="EMBL/GenBank/DDBJ databases">
        <title>Rapid genome shrinkage in a self-fertile nematode reveals novel sperm competition proteins.</title>
        <authorList>
            <person name="Yin D."/>
            <person name="Schwarz E.M."/>
            <person name="Thomas C.G."/>
            <person name="Felde R.L."/>
            <person name="Korf I.F."/>
            <person name="Cutter A.D."/>
            <person name="Schartner C.M."/>
            <person name="Ralston E.J."/>
            <person name="Meyer B.J."/>
            <person name="Haag E.S."/>
        </authorList>
    </citation>
    <scope>NUCLEOTIDE SEQUENCE [LARGE SCALE GENOMIC DNA]</scope>
    <source>
        <strain evidence="2">JU1422</strain>
    </source>
</reference>
<dbReference type="AlphaFoldDB" id="A0A2G5UKK5"/>
<organism evidence="1 2">
    <name type="scientific">Caenorhabditis nigoni</name>
    <dbReference type="NCBI Taxonomy" id="1611254"/>
    <lineage>
        <taxon>Eukaryota</taxon>
        <taxon>Metazoa</taxon>
        <taxon>Ecdysozoa</taxon>
        <taxon>Nematoda</taxon>
        <taxon>Chromadorea</taxon>
        <taxon>Rhabditida</taxon>
        <taxon>Rhabditina</taxon>
        <taxon>Rhabditomorpha</taxon>
        <taxon>Rhabditoidea</taxon>
        <taxon>Rhabditidae</taxon>
        <taxon>Peloderinae</taxon>
        <taxon>Caenorhabditis</taxon>
    </lineage>
</organism>
<dbReference type="Proteomes" id="UP000230233">
    <property type="component" value="Chromosome III"/>
</dbReference>